<dbReference type="PANTHER" id="PTHR43394">
    <property type="entry name" value="ATP-DEPENDENT PERMEASE MDL1, MITOCHONDRIAL"/>
    <property type="match status" value="1"/>
</dbReference>
<feature type="domain" description="ABC transporter" evidence="8">
    <location>
        <begin position="339"/>
        <end position="573"/>
    </location>
</feature>
<evidence type="ECO:0000259" key="8">
    <source>
        <dbReference type="PROSITE" id="PS50893"/>
    </source>
</evidence>
<keyword evidence="5 7" id="KW-1133">Transmembrane helix</keyword>
<dbReference type="Gene3D" id="3.40.50.300">
    <property type="entry name" value="P-loop containing nucleotide triphosphate hydrolases"/>
    <property type="match status" value="1"/>
</dbReference>
<dbReference type="GO" id="GO:0015421">
    <property type="term" value="F:ABC-type oligopeptide transporter activity"/>
    <property type="evidence" value="ECO:0007669"/>
    <property type="project" value="TreeGrafter"/>
</dbReference>
<keyword evidence="11" id="KW-1185">Reference proteome</keyword>
<dbReference type="EMBL" id="SMGQ01000014">
    <property type="protein sequence ID" value="TCK92363.1"/>
    <property type="molecule type" value="Genomic_DNA"/>
</dbReference>
<feature type="transmembrane region" description="Helical" evidence="7">
    <location>
        <begin position="21"/>
        <end position="46"/>
    </location>
</feature>
<proteinExistence type="predicted"/>
<dbReference type="InterPro" id="IPR011527">
    <property type="entry name" value="ABC1_TM_dom"/>
</dbReference>
<dbReference type="Pfam" id="PF00664">
    <property type="entry name" value="ABC_membrane"/>
    <property type="match status" value="1"/>
</dbReference>
<dbReference type="SUPFAM" id="SSF90123">
    <property type="entry name" value="ABC transporter transmembrane region"/>
    <property type="match status" value="1"/>
</dbReference>
<dbReference type="FunFam" id="3.40.50.300:FF:000218">
    <property type="entry name" value="Multidrug ABC transporter ATP-binding protein"/>
    <property type="match status" value="1"/>
</dbReference>
<reference evidence="10 11" key="1">
    <citation type="submission" date="2019-03" db="EMBL/GenBank/DDBJ databases">
        <title>Genomic Encyclopedia of Type Strains, Phase IV (KMG-IV): sequencing the most valuable type-strain genomes for metagenomic binning, comparative biology and taxonomic classification.</title>
        <authorList>
            <person name="Goeker M."/>
        </authorList>
    </citation>
    <scope>NUCLEOTIDE SEQUENCE [LARGE SCALE GENOMIC DNA]</scope>
    <source>
        <strain evidence="10 11">DSM 24176</strain>
    </source>
</reference>
<keyword evidence="2 7" id="KW-0812">Transmembrane</keyword>
<feature type="transmembrane region" description="Helical" evidence="7">
    <location>
        <begin position="141"/>
        <end position="158"/>
    </location>
</feature>
<evidence type="ECO:0000256" key="3">
    <source>
        <dbReference type="ARBA" id="ARBA00022741"/>
    </source>
</evidence>
<dbReference type="GO" id="GO:0016887">
    <property type="term" value="F:ATP hydrolysis activity"/>
    <property type="evidence" value="ECO:0007669"/>
    <property type="project" value="InterPro"/>
</dbReference>
<feature type="transmembrane region" description="Helical" evidence="7">
    <location>
        <begin position="58"/>
        <end position="80"/>
    </location>
</feature>
<comment type="subcellular location">
    <subcellularLocation>
        <location evidence="1">Cell membrane</location>
        <topology evidence="1">Multi-pass membrane protein</topology>
    </subcellularLocation>
</comment>
<dbReference type="PANTHER" id="PTHR43394:SF1">
    <property type="entry name" value="ATP-BINDING CASSETTE SUB-FAMILY B MEMBER 10, MITOCHONDRIAL"/>
    <property type="match status" value="1"/>
</dbReference>
<evidence type="ECO:0000256" key="4">
    <source>
        <dbReference type="ARBA" id="ARBA00022840"/>
    </source>
</evidence>
<evidence type="ECO:0000256" key="1">
    <source>
        <dbReference type="ARBA" id="ARBA00004651"/>
    </source>
</evidence>
<dbReference type="SUPFAM" id="SSF52540">
    <property type="entry name" value="P-loop containing nucleoside triphosphate hydrolases"/>
    <property type="match status" value="1"/>
</dbReference>
<keyword evidence="3" id="KW-0547">Nucleotide-binding</keyword>
<dbReference type="RefSeq" id="WP_279230870.1">
    <property type="nucleotide sequence ID" value="NZ_SMGQ01000014.1"/>
</dbReference>
<dbReference type="Gene3D" id="1.20.1560.10">
    <property type="entry name" value="ABC transporter type 1, transmembrane domain"/>
    <property type="match status" value="1"/>
</dbReference>
<accession>A0A4R1MR47</accession>
<sequence>MKQKKKIIRKFIGYYKPHKALFFFDMFCAFMIASIDLAFPMISRYILQDLLPNERYNVFFIFILVLIGIYILRGIFEYIVNYWGHVLGVRIEYDMRNDLFLHLQKLPFKFYDKNKTGSLMSRVVNDLFEITELAHHGPEDIFLSTLMLGGSFIILLTINWKLTLILYVVVVILVWFAISQRKKLSQGFREVKRKTANINSTLENSLSGIRVAKAFANEDFEVSKFKKGNDAFRGSKKYAYKRMGIFMGGMHFMIHILNVIAIGVGGYFIMVGQMSHGDLLAFILYINSFLQPIRKLTNFVQQFESGMTGFERFVEIMEIDPSITDSKNAIDIQEVKGNIEFKKVSFAYTEEEQVLNELDLHIQSGETVALVGPSGGGKTTICQLIPRFYDVNEGAIQVDGKNIKDIKMNSLRRNIGIVQQDVFLFSGTIKENIAYGKINATDNEIIEAAKKAEIHDFIMSLPKGYETEVGDRGIRLSGGQKQRISIARVFLKNPPILILDEATSALDNETEIKIQNALEKLAKGRTTLVIAHRLSTIKNADRIVVMTQEGIKEQGSHEELIKTEGIYSKLYNAQFKGFIPDEI</sequence>
<dbReference type="InterPro" id="IPR003439">
    <property type="entry name" value="ABC_transporter-like_ATP-bd"/>
</dbReference>
<gene>
    <name evidence="10" type="ORF">EDC19_2093</name>
</gene>
<dbReference type="AlphaFoldDB" id="A0A4R1MR47"/>
<dbReference type="InterPro" id="IPR003593">
    <property type="entry name" value="AAA+_ATPase"/>
</dbReference>
<dbReference type="GO" id="GO:0005524">
    <property type="term" value="F:ATP binding"/>
    <property type="evidence" value="ECO:0007669"/>
    <property type="project" value="UniProtKB-KW"/>
</dbReference>
<dbReference type="Proteomes" id="UP000294545">
    <property type="component" value="Unassembled WGS sequence"/>
</dbReference>
<evidence type="ECO:0000256" key="2">
    <source>
        <dbReference type="ARBA" id="ARBA00022692"/>
    </source>
</evidence>
<dbReference type="InterPro" id="IPR039421">
    <property type="entry name" value="Type_1_exporter"/>
</dbReference>
<dbReference type="CDD" id="cd18549">
    <property type="entry name" value="ABC_6TM_YwjA_like"/>
    <property type="match status" value="1"/>
</dbReference>
<dbReference type="PROSITE" id="PS50893">
    <property type="entry name" value="ABC_TRANSPORTER_2"/>
    <property type="match status" value="1"/>
</dbReference>
<name>A0A4R1MR47_9FIRM</name>
<evidence type="ECO:0000256" key="7">
    <source>
        <dbReference type="SAM" id="Phobius"/>
    </source>
</evidence>
<dbReference type="InterPro" id="IPR027417">
    <property type="entry name" value="P-loop_NTPase"/>
</dbReference>
<dbReference type="Pfam" id="PF00005">
    <property type="entry name" value="ABC_tran"/>
    <property type="match status" value="1"/>
</dbReference>
<keyword evidence="6 7" id="KW-0472">Membrane</keyword>
<organism evidence="10 11">
    <name type="scientific">Natranaerovirga hydrolytica</name>
    <dbReference type="NCBI Taxonomy" id="680378"/>
    <lineage>
        <taxon>Bacteria</taxon>
        <taxon>Bacillati</taxon>
        <taxon>Bacillota</taxon>
        <taxon>Clostridia</taxon>
        <taxon>Lachnospirales</taxon>
        <taxon>Natranaerovirgaceae</taxon>
        <taxon>Natranaerovirga</taxon>
    </lineage>
</organism>
<keyword evidence="4 10" id="KW-0067">ATP-binding</keyword>
<dbReference type="GO" id="GO:0005886">
    <property type="term" value="C:plasma membrane"/>
    <property type="evidence" value="ECO:0007669"/>
    <property type="project" value="UniProtKB-SubCell"/>
</dbReference>
<comment type="caution">
    <text evidence="10">The sequence shown here is derived from an EMBL/GenBank/DDBJ whole genome shotgun (WGS) entry which is preliminary data.</text>
</comment>
<dbReference type="SMART" id="SM00382">
    <property type="entry name" value="AAA"/>
    <property type="match status" value="1"/>
</dbReference>
<dbReference type="CDD" id="cd03251">
    <property type="entry name" value="ABCC_MsbA"/>
    <property type="match status" value="1"/>
</dbReference>
<dbReference type="InterPro" id="IPR036640">
    <property type="entry name" value="ABC1_TM_sf"/>
</dbReference>
<dbReference type="PROSITE" id="PS00211">
    <property type="entry name" value="ABC_TRANSPORTER_1"/>
    <property type="match status" value="1"/>
</dbReference>
<feature type="domain" description="ABC transmembrane type-1" evidence="9">
    <location>
        <begin position="23"/>
        <end position="305"/>
    </location>
</feature>
<evidence type="ECO:0000313" key="10">
    <source>
        <dbReference type="EMBL" id="TCK92363.1"/>
    </source>
</evidence>
<evidence type="ECO:0000313" key="11">
    <source>
        <dbReference type="Proteomes" id="UP000294545"/>
    </source>
</evidence>
<dbReference type="PROSITE" id="PS50929">
    <property type="entry name" value="ABC_TM1F"/>
    <property type="match status" value="1"/>
</dbReference>
<dbReference type="InterPro" id="IPR017871">
    <property type="entry name" value="ABC_transporter-like_CS"/>
</dbReference>
<protein>
    <submittedName>
        <fullName evidence="10">ATP-binding cassette subfamily B protein</fullName>
    </submittedName>
</protein>
<feature type="transmembrane region" description="Helical" evidence="7">
    <location>
        <begin position="164"/>
        <end position="179"/>
    </location>
</feature>
<evidence type="ECO:0000256" key="6">
    <source>
        <dbReference type="ARBA" id="ARBA00023136"/>
    </source>
</evidence>
<evidence type="ECO:0000256" key="5">
    <source>
        <dbReference type="ARBA" id="ARBA00022989"/>
    </source>
</evidence>
<evidence type="ECO:0000259" key="9">
    <source>
        <dbReference type="PROSITE" id="PS50929"/>
    </source>
</evidence>